<protein>
    <recommendedName>
        <fullName evidence="11">Calcium-dependent protein kinase</fullName>
    </recommendedName>
</protein>
<evidence type="ECO:0000313" key="9">
    <source>
        <dbReference type="EMBL" id="KAG6676786.1"/>
    </source>
</evidence>
<comment type="caution">
    <text evidence="9">The sequence shown here is derived from an EMBL/GenBank/DDBJ whole genome shotgun (WGS) entry which is preliminary data.</text>
</comment>
<dbReference type="InterPro" id="IPR002048">
    <property type="entry name" value="EF_hand_dom"/>
</dbReference>
<dbReference type="CDD" id="cd00051">
    <property type="entry name" value="EFh"/>
    <property type="match status" value="1"/>
</dbReference>
<comment type="similarity">
    <text evidence="1">Belongs to the protein kinase superfamily. CAMK Ser/Thr protein kinase family. CaMK subfamily.</text>
</comment>
<dbReference type="GO" id="GO:0004674">
    <property type="term" value="F:protein serine/threonine kinase activity"/>
    <property type="evidence" value="ECO:0007669"/>
    <property type="project" value="UniProtKB-KW"/>
</dbReference>
<dbReference type="PROSITE" id="PS50011">
    <property type="entry name" value="PROTEIN_KINASE_DOM"/>
    <property type="match status" value="1"/>
</dbReference>
<evidence type="ECO:0000256" key="2">
    <source>
        <dbReference type="ARBA" id="ARBA00022527"/>
    </source>
</evidence>
<dbReference type="Proteomes" id="UP000811246">
    <property type="component" value="Chromosome 15"/>
</dbReference>
<dbReference type="PANTHER" id="PTHR24349">
    <property type="entry name" value="SERINE/THREONINE-PROTEIN KINASE"/>
    <property type="match status" value="1"/>
</dbReference>
<evidence type="ECO:0000256" key="5">
    <source>
        <dbReference type="ARBA" id="ARBA00022777"/>
    </source>
</evidence>
<feature type="domain" description="Protein kinase" evidence="7">
    <location>
        <begin position="51"/>
        <end position="324"/>
    </location>
</feature>
<organism evidence="9 10">
    <name type="scientific">Carya illinoinensis</name>
    <name type="common">Pecan</name>
    <dbReference type="NCBI Taxonomy" id="32201"/>
    <lineage>
        <taxon>Eukaryota</taxon>
        <taxon>Viridiplantae</taxon>
        <taxon>Streptophyta</taxon>
        <taxon>Embryophyta</taxon>
        <taxon>Tracheophyta</taxon>
        <taxon>Spermatophyta</taxon>
        <taxon>Magnoliopsida</taxon>
        <taxon>eudicotyledons</taxon>
        <taxon>Gunneridae</taxon>
        <taxon>Pentapetalae</taxon>
        <taxon>rosids</taxon>
        <taxon>fabids</taxon>
        <taxon>Fagales</taxon>
        <taxon>Juglandaceae</taxon>
        <taxon>Carya</taxon>
    </lineage>
</organism>
<dbReference type="InterPro" id="IPR018247">
    <property type="entry name" value="EF_Hand_1_Ca_BS"/>
</dbReference>
<name>A0A922AD84_CARIL</name>
<evidence type="ECO:0000313" key="10">
    <source>
        <dbReference type="Proteomes" id="UP000811246"/>
    </source>
</evidence>
<dbReference type="InterPro" id="IPR050205">
    <property type="entry name" value="CDPK_Ser/Thr_kinases"/>
</dbReference>
<dbReference type="GO" id="GO:0005524">
    <property type="term" value="F:ATP binding"/>
    <property type="evidence" value="ECO:0007669"/>
    <property type="project" value="UniProtKB-KW"/>
</dbReference>
<evidence type="ECO:0000259" key="7">
    <source>
        <dbReference type="PROSITE" id="PS50011"/>
    </source>
</evidence>
<evidence type="ECO:0000256" key="1">
    <source>
        <dbReference type="ARBA" id="ARBA00005354"/>
    </source>
</evidence>
<feature type="domain" description="EF-hand" evidence="8">
    <location>
        <begin position="315"/>
        <end position="350"/>
    </location>
</feature>
<dbReference type="FunFam" id="1.10.238.10:FF:000001">
    <property type="entry name" value="Calmodulin 1"/>
    <property type="match status" value="1"/>
</dbReference>
<dbReference type="Pfam" id="PF00036">
    <property type="entry name" value="EF-hand_1"/>
    <property type="match status" value="1"/>
</dbReference>
<dbReference type="SMART" id="SM00220">
    <property type="entry name" value="S_TKc"/>
    <property type="match status" value="1"/>
</dbReference>
<dbReference type="SMART" id="SM00054">
    <property type="entry name" value="EFh"/>
    <property type="match status" value="3"/>
</dbReference>
<gene>
    <name evidence="9" type="ORF">I3842_15G168800</name>
</gene>
<dbReference type="Pfam" id="PF00069">
    <property type="entry name" value="Pkinase"/>
    <property type="match status" value="1"/>
</dbReference>
<evidence type="ECO:0000256" key="6">
    <source>
        <dbReference type="ARBA" id="ARBA00022840"/>
    </source>
</evidence>
<keyword evidence="2" id="KW-0723">Serine/threonine-protein kinase</keyword>
<dbReference type="PROSITE" id="PS50222">
    <property type="entry name" value="EF_HAND_2"/>
    <property type="match status" value="1"/>
</dbReference>
<dbReference type="AlphaFoldDB" id="A0A922AD84"/>
<accession>A0A922AD84</accession>
<keyword evidence="6" id="KW-0067">ATP-binding</keyword>
<keyword evidence="4" id="KW-0547">Nucleotide-binding</keyword>
<dbReference type="EMBL" id="CM031839">
    <property type="protein sequence ID" value="KAG6676786.1"/>
    <property type="molecule type" value="Genomic_DNA"/>
</dbReference>
<dbReference type="PROSITE" id="PS00018">
    <property type="entry name" value="EF_HAND_1"/>
    <property type="match status" value="1"/>
</dbReference>
<keyword evidence="5" id="KW-0418">Kinase</keyword>
<reference evidence="9" key="1">
    <citation type="submission" date="2021-01" db="EMBL/GenBank/DDBJ databases">
        <authorList>
            <person name="Lovell J.T."/>
            <person name="Bentley N."/>
            <person name="Bhattarai G."/>
            <person name="Jenkins J.W."/>
            <person name="Sreedasyam A."/>
            <person name="Alarcon Y."/>
            <person name="Bock C."/>
            <person name="Boston L."/>
            <person name="Carlson J."/>
            <person name="Cervantes K."/>
            <person name="Clermont K."/>
            <person name="Krom N."/>
            <person name="Kubenka K."/>
            <person name="Mamidi S."/>
            <person name="Mattison C."/>
            <person name="Monteros M."/>
            <person name="Pisani C."/>
            <person name="Plott C."/>
            <person name="Rajasekar S."/>
            <person name="Rhein H.S."/>
            <person name="Rohla C."/>
            <person name="Song M."/>
            <person name="Hilaire R.S."/>
            <person name="Shu S."/>
            <person name="Wells L."/>
            <person name="Wang X."/>
            <person name="Webber J."/>
            <person name="Heerema R.J."/>
            <person name="Klein P."/>
            <person name="Conner P."/>
            <person name="Grauke L."/>
            <person name="Grimwood J."/>
            <person name="Schmutz J."/>
            <person name="Randall J.J."/>
        </authorList>
    </citation>
    <scope>NUCLEOTIDE SEQUENCE</scope>
    <source>
        <tissue evidence="9">Leaf</tissue>
    </source>
</reference>
<proteinExistence type="inferred from homology"/>
<evidence type="ECO:0000256" key="3">
    <source>
        <dbReference type="ARBA" id="ARBA00022679"/>
    </source>
</evidence>
<evidence type="ECO:0000256" key="4">
    <source>
        <dbReference type="ARBA" id="ARBA00022741"/>
    </source>
</evidence>
<dbReference type="GO" id="GO:0005509">
    <property type="term" value="F:calcium ion binding"/>
    <property type="evidence" value="ECO:0007669"/>
    <property type="project" value="InterPro"/>
</dbReference>
<evidence type="ECO:0000259" key="8">
    <source>
        <dbReference type="PROSITE" id="PS50222"/>
    </source>
</evidence>
<evidence type="ECO:0008006" key="11">
    <source>
        <dbReference type="Google" id="ProtNLM"/>
    </source>
</evidence>
<sequence>MVEKDIKAEDKLEVVLIPYRQKPEEYSATLPRDSKTAQILPYQTQNLVDLYTLGHKVRHGHFGTIYLSTEKSIGKSYSYKSIPKRKLLYTEDYKDVLRKIQVMKHLSEQPHVVKIRGSYEDDVHVHLVMELCEGGELLDRIVRRGHYSEREVSKLMKTIVGVVVACHSLGVMYRDLKPNNFLSDNNKEDVAHKAVDFGLFLFYKSGQIFFDVVGSPYYVAPEVLCKHYGPEADVWSAGVILYILLRGMPLFWADLIRKMLDRDPKKRLTTRDLLYDIAPDKPLHCAVLSRLKKFFAMNKIKKMALHFIAERLAEEEIGALKEWFKMMDTDNNGTITFEELKNSLKEVKHELMDIEIKDLMDAADVDNSETMDYGECLATTLHLNKLEREENLVLAFSVFDKDDSGYITKYLDEMIKEIDQDDDRQIDYGGVCSNDEEGQWRNEEENNE</sequence>
<dbReference type="InterPro" id="IPR000719">
    <property type="entry name" value="Prot_kinase_dom"/>
</dbReference>
<keyword evidence="3" id="KW-0808">Transferase</keyword>